<sequence length="204" mass="23994">MSLSSTITPRLTLSRAITSLPTSEYFGALGPRAMSLAAYRRLFRLRHLVENHDYTTILRRRFTRIDFNIRRQKVLGVLSPLSHQDMTTRLANTVAFIFNSTCHSKDERSPVYFYDDLVRETRPRLEREILSTILNMDRQMPPRLKYDYSYDWVDDVKSFYAEVGSGPDRRNINRLFKTQQAPYLGFLQYEQCVMSLNETMNLCI</sequence>
<accession>A0AA91PYN5</accession>
<comment type="caution">
    <text evidence="1">The sequence shown here is derived from an EMBL/GenBank/DDBJ whole genome shotgun (WGS) entry which is preliminary data.</text>
</comment>
<protein>
    <submittedName>
        <fullName evidence="1">Increased recombination centers protein</fullName>
    </submittedName>
</protein>
<proteinExistence type="predicted"/>
<reference evidence="1 2" key="1">
    <citation type="submission" date="2017-04" db="EMBL/GenBank/DDBJ databases">
        <title>Draft genome of the yeast Clavispora lusitaniae type strain CBS 6936.</title>
        <authorList>
            <person name="Durrens P."/>
            <person name="Klopp C."/>
            <person name="Biteau N."/>
            <person name="Fitton-Ouhabi V."/>
            <person name="Dementhon K."/>
            <person name="Accoceberry I."/>
            <person name="Sherman D.J."/>
            <person name="Noel T."/>
        </authorList>
    </citation>
    <scope>NUCLEOTIDE SEQUENCE [LARGE SCALE GENOMIC DNA]</scope>
    <source>
        <strain evidence="1 2">CBS 6936</strain>
    </source>
</reference>
<name>A0AA91PYN5_CLALS</name>
<dbReference type="Proteomes" id="UP000195602">
    <property type="component" value="Unassembled WGS sequence"/>
</dbReference>
<evidence type="ECO:0000313" key="2">
    <source>
        <dbReference type="Proteomes" id="UP000195602"/>
    </source>
</evidence>
<dbReference type="EMBL" id="LYUB02000010">
    <property type="protein sequence ID" value="OVF07930.1"/>
    <property type="molecule type" value="Genomic_DNA"/>
</dbReference>
<dbReference type="KEGG" id="clus:A9F13_10g00572"/>
<evidence type="ECO:0000313" key="1">
    <source>
        <dbReference type="EMBL" id="OVF07930.1"/>
    </source>
</evidence>
<dbReference type="AlphaFoldDB" id="A0AA91PYN5"/>
<gene>
    <name evidence="1" type="ORF">A9F13_10g00572</name>
</gene>
<organism evidence="1 2">
    <name type="scientific">Clavispora lusitaniae</name>
    <name type="common">Candida lusitaniae</name>
    <dbReference type="NCBI Taxonomy" id="36911"/>
    <lineage>
        <taxon>Eukaryota</taxon>
        <taxon>Fungi</taxon>
        <taxon>Dikarya</taxon>
        <taxon>Ascomycota</taxon>
        <taxon>Saccharomycotina</taxon>
        <taxon>Pichiomycetes</taxon>
        <taxon>Metschnikowiaceae</taxon>
        <taxon>Clavispora</taxon>
    </lineage>
</organism>